<gene>
    <name evidence="2" type="ORF">BIV24_08920</name>
</gene>
<evidence type="ECO:0000313" key="3">
    <source>
        <dbReference type="Proteomes" id="UP000179935"/>
    </source>
</evidence>
<proteinExistence type="predicted"/>
<keyword evidence="3" id="KW-1185">Reference proteome</keyword>
<feature type="domain" description="HTH cro/C1-type" evidence="1">
    <location>
        <begin position="28"/>
        <end position="62"/>
    </location>
</feature>
<dbReference type="CDD" id="cd00093">
    <property type="entry name" value="HTH_XRE"/>
    <property type="match status" value="1"/>
</dbReference>
<dbReference type="PROSITE" id="PS50943">
    <property type="entry name" value="HTH_CROC1"/>
    <property type="match status" value="1"/>
</dbReference>
<dbReference type="SUPFAM" id="SSF47413">
    <property type="entry name" value="lambda repressor-like DNA-binding domains"/>
    <property type="match status" value="1"/>
</dbReference>
<accession>A0A1S2PNT9</accession>
<sequence length="92" mass="10048">MEAAMSDPLRRIDALVDADTLPSPHVRQQLRVAAGLTQAEVAHAIGVKRVAVARWEAGVAKPHRSNRLKYAHFLRRLAGKYPAAAQEAPSED</sequence>
<protein>
    <recommendedName>
        <fullName evidence="1">HTH cro/C1-type domain-containing protein</fullName>
    </recommendedName>
</protein>
<dbReference type="STRING" id="1428652.BIV24_08920"/>
<dbReference type="SMART" id="SM00530">
    <property type="entry name" value="HTH_XRE"/>
    <property type="match status" value="1"/>
</dbReference>
<dbReference type="Pfam" id="PF01381">
    <property type="entry name" value="HTH_3"/>
    <property type="match status" value="1"/>
</dbReference>
<organism evidence="2 3">
    <name type="scientific">Streptomyces colonosanans</name>
    <dbReference type="NCBI Taxonomy" id="1428652"/>
    <lineage>
        <taxon>Bacteria</taxon>
        <taxon>Bacillati</taxon>
        <taxon>Actinomycetota</taxon>
        <taxon>Actinomycetes</taxon>
        <taxon>Kitasatosporales</taxon>
        <taxon>Streptomycetaceae</taxon>
        <taxon>Streptomyces</taxon>
    </lineage>
</organism>
<evidence type="ECO:0000259" key="1">
    <source>
        <dbReference type="PROSITE" id="PS50943"/>
    </source>
</evidence>
<dbReference type="AlphaFoldDB" id="A0A1S2PNT9"/>
<comment type="caution">
    <text evidence="2">The sequence shown here is derived from an EMBL/GenBank/DDBJ whole genome shotgun (WGS) entry which is preliminary data.</text>
</comment>
<dbReference type="Proteomes" id="UP000179935">
    <property type="component" value="Unassembled WGS sequence"/>
</dbReference>
<dbReference type="InterPro" id="IPR010982">
    <property type="entry name" value="Lambda_DNA-bd_dom_sf"/>
</dbReference>
<dbReference type="Gene3D" id="1.10.260.40">
    <property type="entry name" value="lambda repressor-like DNA-binding domains"/>
    <property type="match status" value="1"/>
</dbReference>
<name>A0A1S2PNT9_9ACTN</name>
<dbReference type="GO" id="GO:0003677">
    <property type="term" value="F:DNA binding"/>
    <property type="evidence" value="ECO:0007669"/>
    <property type="project" value="InterPro"/>
</dbReference>
<reference evidence="2 3" key="1">
    <citation type="submission" date="2016-10" db="EMBL/GenBank/DDBJ databases">
        <title>Genome sequence of Streptomyces sp. MUSC 93.</title>
        <authorList>
            <person name="Lee L.-H."/>
            <person name="Ser H.-L."/>
            <person name="Law J.W.-F."/>
        </authorList>
    </citation>
    <scope>NUCLEOTIDE SEQUENCE [LARGE SCALE GENOMIC DNA]</scope>
    <source>
        <strain evidence="2 3">MUSC 93</strain>
    </source>
</reference>
<dbReference type="InterPro" id="IPR001387">
    <property type="entry name" value="Cro/C1-type_HTH"/>
</dbReference>
<evidence type="ECO:0000313" key="2">
    <source>
        <dbReference type="EMBL" id="OIJ95393.1"/>
    </source>
</evidence>
<dbReference type="EMBL" id="MLYP01000023">
    <property type="protein sequence ID" value="OIJ95393.1"/>
    <property type="molecule type" value="Genomic_DNA"/>
</dbReference>